<evidence type="ECO:0000313" key="3">
    <source>
        <dbReference type="Proteomes" id="UP001159405"/>
    </source>
</evidence>
<gene>
    <name evidence="2" type="ORF">PLOB_00034188</name>
</gene>
<feature type="coiled-coil region" evidence="1">
    <location>
        <begin position="15"/>
        <end position="49"/>
    </location>
</feature>
<evidence type="ECO:0000313" key="2">
    <source>
        <dbReference type="EMBL" id="CAH3186150.1"/>
    </source>
</evidence>
<protein>
    <submittedName>
        <fullName evidence="2">Uncharacterized protein</fullName>
    </submittedName>
</protein>
<dbReference type="Proteomes" id="UP001159405">
    <property type="component" value="Unassembled WGS sequence"/>
</dbReference>
<keyword evidence="1" id="KW-0175">Coiled coil</keyword>
<name>A0ABN8S7A0_9CNID</name>
<sequence>MDALRKKIQDLQEDVFSKRMMVEELTRQKDEAEERRVLLKNVRMELMTKVEQIELKLQRKLQHRQMVLTELIKLSLGRLVQQKKLEAVQRKATSFMEELSRNEKRARAWRENLRRVGSESNIHTVVLQPRLVSYAV</sequence>
<organism evidence="2 3">
    <name type="scientific">Porites lobata</name>
    <dbReference type="NCBI Taxonomy" id="104759"/>
    <lineage>
        <taxon>Eukaryota</taxon>
        <taxon>Metazoa</taxon>
        <taxon>Cnidaria</taxon>
        <taxon>Anthozoa</taxon>
        <taxon>Hexacorallia</taxon>
        <taxon>Scleractinia</taxon>
        <taxon>Fungiina</taxon>
        <taxon>Poritidae</taxon>
        <taxon>Porites</taxon>
    </lineage>
</organism>
<reference evidence="2 3" key="1">
    <citation type="submission" date="2022-05" db="EMBL/GenBank/DDBJ databases">
        <authorList>
            <consortium name="Genoscope - CEA"/>
            <person name="William W."/>
        </authorList>
    </citation>
    <scope>NUCLEOTIDE SEQUENCE [LARGE SCALE GENOMIC DNA]</scope>
</reference>
<comment type="caution">
    <text evidence="2">The sequence shown here is derived from an EMBL/GenBank/DDBJ whole genome shotgun (WGS) entry which is preliminary data.</text>
</comment>
<accession>A0ABN8S7A0</accession>
<evidence type="ECO:0000256" key="1">
    <source>
        <dbReference type="SAM" id="Coils"/>
    </source>
</evidence>
<proteinExistence type="predicted"/>
<keyword evidence="3" id="KW-1185">Reference proteome</keyword>
<dbReference type="EMBL" id="CALNXK010000463">
    <property type="protein sequence ID" value="CAH3186150.1"/>
    <property type="molecule type" value="Genomic_DNA"/>
</dbReference>